<evidence type="ECO:0000313" key="3">
    <source>
        <dbReference type="Proteomes" id="UP000238823"/>
    </source>
</evidence>
<evidence type="ECO:0000256" key="1">
    <source>
        <dbReference type="SAM" id="MobiDB-lite"/>
    </source>
</evidence>
<name>A0A2S9YJD2_9BACT</name>
<dbReference type="EMBL" id="PVNL01000097">
    <property type="protein sequence ID" value="PRQ05152.1"/>
    <property type="molecule type" value="Genomic_DNA"/>
</dbReference>
<comment type="caution">
    <text evidence="2">The sequence shown here is derived from an EMBL/GenBank/DDBJ whole genome shotgun (WGS) entry which is preliminary data.</text>
</comment>
<feature type="region of interest" description="Disordered" evidence="1">
    <location>
        <begin position="38"/>
        <end position="60"/>
    </location>
</feature>
<organism evidence="2 3">
    <name type="scientific">Enhygromyxa salina</name>
    <dbReference type="NCBI Taxonomy" id="215803"/>
    <lineage>
        <taxon>Bacteria</taxon>
        <taxon>Pseudomonadati</taxon>
        <taxon>Myxococcota</taxon>
        <taxon>Polyangia</taxon>
        <taxon>Nannocystales</taxon>
        <taxon>Nannocystaceae</taxon>
        <taxon>Enhygromyxa</taxon>
    </lineage>
</organism>
<proteinExistence type="predicted"/>
<sequence length="533" mass="57930">MCETLTMRESATGPVFAQRAHSLLFAPLLLSACPRASDERVEPPGEAIADATPEPASPPSDPAIVEAPPLPYPHLGIWQSQTHSLSIARFPAFSRLIVHAGPAESFDPPHTRPVCIVEARIAAGAATACEVPLRDCTLPLVFEVREGAVELSLDGAPRGSECPENPEEWSGSYTHQDFGTVVARAFLATRSQDEEDELAPRAFDEQLIERAQLLLATSEERGSFGEVYSAHLSLEIARRQLFRACGGPSELEACGVATIDYTLAEELVLYAPTFFDRTPQDYIPQAPDLEHPAGLWMGSGAPEGEASGVLRLTPLDTERSAADETRWKVEFQTDHELVVDWPTVACEARGALGEVLDCGACGRRIRVWVEGEFLRVKAIGEGWLEPRCDGKQLHSYPSEAWELYFLAAGDPLALVAHPYYHLRGDEADASKKIDAGYELLGTRKKDALLVIAAGTLAAFRRAGHDPNSLTPKLAIQLLRFAHEALVESCSSGLPGASYHSQLSACSALEAQPGYEAAVRRFAHKHRRLFPGSE</sequence>
<gene>
    <name evidence="2" type="ORF">ENSA7_47810</name>
</gene>
<evidence type="ECO:0000313" key="2">
    <source>
        <dbReference type="EMBL" id="PRQ05152.1"/>
    </source>
</evidence>
<protein>
    <submittedName>
        <fullName evidence="2">Uncharacterized protein</fullName>
    </submittedName>
</protein>
<reference evidence="2 3" key="1">
    <citation type="submission" date="2018-03" db="EMBL/GenBank/DDBJ databases">
        <title>Draft Genome Sequences of the Obligatory Marine Myxobacteria Enhygromyxa salina SWB007.</title>
        <authorList>
            <person name="Poehlein A."/>
            <person name="Moghaddam J.A."/>
            <person name="Harms H."/>
            <person name="Alanjari M."/>
            <person name="Koenig G.M."/>
            <person name="Daniel R."/>
            <person name="Schaeberle T.F."/>
        </authorList>
    </citation>
    <scope>NUCLEOTIDE SEQUENCE [LARGE SCALE GENOMIC DNA]</scope>
    <source>
        <strain evidence="2 3">SWB007</strain>
    </source>
</reference>
<dbReference type="AlphaFoldDB" id="A0A2S9YJD2"/>
<accession>A0A2S9YJD2</accession>
<dbReference type="Proteomes" id="UP000238823">
    <property type="component" value="Unassembled WGS sequence"/>
</dbReference>